<protein>
    <submittedName>
        <fullName evidence="1">Uncharacterized protein</fullName>
    </submittedName>
</protein>
<organism evidence="1 2">
    <name type="scientific">Meloidogyne enterolobii</name>
    <name type="common">Root-knot nematode worm</name>
    <name type="synonym">Meloidogyne mayaguensis</name>
    <dbReference type="NCBI Taxonomy" id="390850"/>
    <lineage>
        <taxon>Eukaryota</taxon>
        <taxon>Metazoa</taxon>
        <taxon>Ecdysozoa</taxon>
        <taxon>Nematoda</taxon>
        <taxon>Chromadorea</taxon>
        <taxon>Rhabditida</taxon>
        <taxon>Tylenchina</taxon>
        <taxon>Tylenchomorpha</taxon>
        <taxon>Tylenchoidea</taxon>
        <taxon>Meloidogynidae</taxon>
        <taxon>Meloidogyninae</taxon>
        <taxon>Meloidogyne</taxon>
    </lineage>
</organism>
<dbReference type="EMBL" id="CAVMJV010000020">
    <property type="protein sequence ID" value="CAK5066628.1"/>
    <property type="molecule type" value="Genomic_DNA"/>
</dbReference>
<name>A0ACB0YWM1_MELEN</name>
<evidence type="ECO:0000313" key="1">
    <source>
        <dbReference type="EMBL" id="CAK5066628.1"/>
    </source>
</evidence>
<reference evidence="1" key="1">
    <citation type="submission" date="2023-11" db="EMBL/GenBank/DDBJ databases">
        <authorList>
            <person name="Poullet M."/>
        </authorList>
    </citation>
    <scope>NUCLEOTIDE SEQUENCE</scope>
    <source>
        <strain evidence="1">E1834</strain>
    </source>
</reference>
<proteinExistence type="predicted"/>
<evidence type="ECO:0000313" key="2">
    <source>
        <dbReference type="Proteomes" id="UP001497535"/>
    </source>
</evidence>
<keyword evidence="2" id="KW-1185">Reference proteome</keyword>
<sequence>MSIRVWDGTFQSYQHIVPSSRYFGAGFFSIDIFTRRVSALPAEVFRYLPPFARYFEKTGF</sequence>
<gene>
    <name evidence="1" type="ORF">MENTE1834_LOCUS17618</name>
</gene>
<accession>A0ACB0YWM1</accession>
<comment type="caution">
    <text evidence="1">The sequence shown here is derived from an EMBL/GenBank/DDBJ whole genome shotgun (WGS) entry which is preliminary data.</text>
</comment>
<dbReference type="Proteomes" id="UP001497535">
    <property type="component" value="Unassembled WGS sequence"/>
</dbReference>